<feature type="region of interest" description="Disordered" evidence="1">
    <location>
        <begin position="131"/>
        <end position="161"/>
    </location>
</feature>
<organism evidence="2 3">
    <name type="scientific">Colletotrichum sojae</name>
    <dbReference type="NCBI Taxonomy" id="2175907"/>
    <lineage>
        <taxon>Eukaryota</taxon>
        <taxon>Fungi</taxon>
        <taxon>Dikarya</taxon>
        <taxon>Ascomycota</taxon>
        <taxon>Pezizomycotina</taxon>
        <taxon>Sordariomycetes</taxon>
        <taxon>Hypocreomycetidae</taxon>
        <taxon>Glomerellales</taxon>
        <taxon>Glomerellaceae</taxon>
        <taxon>Colletotrichum</taxon>
        <taxon>Colletotrichum orchidearum species complex</taxon>
    </lineage>
</organism>
<dbReference type="EMBL" id="WIGN01000051">
    <property type="protein sequence ID" value="KAF6813638.1"/>
    <property type="molecule type" value="Genomic_DNA"/>
</dbReference>
<sequence>MIEARSETCGFDWTTWAAGATLARNNMAGQAKQGPSRLKRRQPLASASKVRVWLTGISRFPVPRDGNVELLQMAEEETGDGAKAAQAEGERRSMSGVGARMAGFDAELHPQQPAARSGGMRNRPEGQTRIARFRLKRAGPRNGATPVMRDTARRRPAGRAGGKFMDGRLMFDAEAPLLVPGNCVYYVLTGSYGEHQEGLALQLRCLVDGLAANGTFPVSPMRDGDSPQPSNSARCDSDQSKGQGRISHDGHLSFPCKALPDMAIAAARSYHR</sequence>
<evidence type="ECO:0000313" key="2">
    <source>
        <dbReference type="EMBL" id="KAF6813638.1"/>
    </source>
</evidence>
<feature type="region of interest" description="Disordered" evidence="1">
    <location>
        <begin position="217"/>
        <end position="247"/>
    </location>
</feature>
<dbReference type="Proteomes" id="UP000652219">
    <property type="component" value="Unassembled WGS sequence"/>
</dbReference>
<evidence type="ECO:0000313" key="3">
    <source>
        <dbReference type="Proteomes" id="UP000652219"/>
    </source>
</evidence>
<protein>
    <submittedName>
        <fullName evidence="2">Uncharacterized protein</fullName>
    </submittedName>
</protein>
<dbReference type="AlphaFoldDB" id="A0A8H6JJ88"/>
<gene>
    <name evidence="2" type="ORF">CSOJ01_04522</name>
</gene>
<keyword evidence="3" id="KW-1185">Reference proteome</keyword>
<evidence type="ECO:0000256" key="1">
    <source>
        <dbReference type="SAM" id="MobiDB-lite"/>
    </source>
</evidence>
<proteinExistence type="predicted"/>
<accession>A0A8H6JJ88</accession>
<name>A0A8H6JJ88_9PEZI</name>
<reference evidence="2 3" key="1">
    <citation type="journal article" date="2020" name="Phytopathology">
        <title>Genome Sequence Resources of Colletotrichum truncatum, C. plurivorum, C. musicola, and C. sojae: Four Species Pathogenic to Soybean (Glycine max).</title>
        <authorList>
            <person name="Rogerio F."/>
            <person name="Boufleur T.R."/>
            <person name="Ciampi-Guillardi M."/>
            <person name="Sukno S.A."/>
            <person name="Thon M.R."/>
            <person name="Massola Junior N.S."/>
            <person name="Baroncelli R."/>
        </authorList>
    </citation>
    <scope>NUCLEOTIDE SEQUENCE [LARGE SCALE GENOMIC DNA]</scope>
    <source>
        <strain evidence="2 3">LFN0009</strain>
    </source>
</reference>
<comment type="caution">
    <text evidence="2">The sequence shown here is derived from an EMBL/GenBank/DDBJ whole genome shotgun (WGS) entry which is preliminary data.</text>
</comment>